<evidence type="ECO:0000313" key="8">
    <source>
        <dbReference type="Proteomes" id="UP000583556"/>
    </source>
</evidence>
<keyword evidence="2 5" id="KW-0812">Transmembrane</keyword>
<accession>A0A7Y0BQJ7</accession>
<protein>
    <submittedName>
        <fullName evidence="7">MFS transporter</fullName>
    </submittedName>
</protein>
<evidence type="ECO:0000256" key="5">
    <source>
        <dbReference type="SAM" id="Phobius"/>
    </source>
</evidence>
<feature type="transmembrane region" description="Helical" evidence="5">
    <location>
        <begin position="349"/>
        <end position="372"/>
    </location>
</feature>
<feature type="transmembrane region" description="Helical" evidence="5">
    <location>
        <begin position="45"/>
        <end position="66"/>
    </location>
</feature>
<keyword evidence="4 5" id="KW-0472">Membrane</keyword>
<evidence type="ECO:0000259" key="6">
    <source>
        <dbReference type="PROSITE" id="PS50850"/>
    </source>
</evidence>
<dbReference type="PANTHER" id="PTHR11662:SF399">
    <property type="entry name" value="FI19708P1-RELATED"/>
    <property type="match status" value="1"/>
</dbReference>
<dbReference type="RefSeq" id="WP_169493953.1">
    <property type="nucleotide sequence ID" value="NZ_JABBGM010000005.1"/>
</dbReference>
<dbReference type="PRINTS" id="PR01035">
    <property type="entry name" value="TCRTETA"/>
</dbReference>
<comment type="caution">
    <text evidence="7">The sequence shown here is derived from an EMBL/GenBank/DDBJ whole genome shotgun (WGS) entry which is preliminary data.</text>
</comment>
<dbReference type="InterPro" id="IPR011701">
    <property type="entry name" value="MFS"/>
</dbReference>
<feature type="transmembrane region" description="Helical" evidence="5">
    <location>
        <begin position="78"/>
        <end position="96"/>
    </location>
</feature>
<dbReference type="Proteomes" id="UP000583556">
    <property type="component" value="Unassembled WGS sequence"/>
</dbReference>
<dbReference type="InterPro" id="IPR050382">
    <property type="entry name" value="MFS_Na/Anion_cotransporter"/>
</dbReference>
<dbReference type="PROSITE" id="PS50850">
    <property type="entry name" value="MFS"/>
    <property type="match status" value="1"/>
</dbReference>
<name>A0A7Y0BQJ7_9SPHN</name>
<feature type="transmembrane region" description="Helical" evidence="5">
    <location>
        <begin position="215"/>
        <end position="239"/>
    </location>
</feature>
<dbReference type="Gene3D" id="1.20.1250.20">
    <property type="entry name" value="MFS general substrate transporter like domains"/>
    <property type="match status" value="2"/>
</dbReference>
<feature type="transmembrane region" description="Helical" evidence="5">
    <location>
        <begin position="102"/>
        <end position="121"/>
    </location>
</feature>
<feature type="transmembrane region" description="Helical" evidence="5">
    <location>
        <begin position="170"/>
        <end position="194"/>
    </location>
</feature>
<proteinExistence type="predicted"/>
<keyword evidence="3 5" id="KW-1133">Transmembrane helix</keyword>
<dbReference type="GO" id="GO:0016020">
    <property type="term" value="C:membrane"/>
    <property type="evidence" value="ECO:0007669"/>
    <property type="project" value="UniProtKB-SubCell"/>
</dbReference>
<feature type="transmembrane region" description="Helical" evidence="5">
    <location>
        <begin position="290"/>
        <end position="309"/>
    </location>
</feature>
<feature type="transmembrane region" description="Helical" evidence="5">
    <location>
        <begin position="251"/>
        <end position="269"/>
    </location>
</feature>
<dbReference type="InterPro" id="IPR001958">
    <property type="entry name" value="Tet-R_TetA/multi-R_MdtG-like"/>
</dbReference>
<dbReference type="AlphaFoldDB" id="A0A7Y0BQJ7"/>
<evidence type="ECO:0000256" key="1">
    <source>
        <dbReference type="ARBA" id="ARBA00004141"/>
    </source>
</evidence>
<gene>
    <name evidence="7" type="ORF">HHL27_13575</name>
</gene>
<evidence type="ECO:0000313" key="7">
    <source>
        <dbReference type="EMBL" id="NML94699.1"/>
    </source>
</evidence>
<dbReference type="SUPFAM" id="SSF103473">
    <property type="entry name" value="MFS general substrate transporter"/>
    <property type="match status" value="1"/>
</dbReference>
<evidence type="ECO:0000256" key="2">
    <source>
        <dbReference type="ARBA" id="ARBA00022692"/>
    </source>
</evidence>
<feature type="transmembrane region" description="Helical" evidence="5">
    <location>
        <begin position="315"/>
        <end position="337"/>
    </location>
</feature>
<feature type="transmembrane region" description="Helical" evidence="5">
    <location>
        <begin position="378"/>
        <end position="400"/>
    </location>
</feature>
<evidence type="ECO:0000256" key="3">
    <source>
        <dbReference type="ARBA" id="ARBA00022989"/>
    </source>
</evidence>
<dbReference type="PANTHER" id="PTHR11662">
    <property type="entry name" value="SOLUTE CARRIER FAMILY 17"/>
    <property type="match status" value="1"/>
</dbReference>
<sequence>MTVTGRQGQRGVTKALVALLALAVLLNFVDRGAIGIAAPKMKAELGLSATTFGLAASAFFWTYGAMQPLVGWISDRVPVYRALAFALALWSLSTLLTGFVRGLALLVVLRLLLGLGESFVFPCVSKIIARHVPAERRGIANAVVAVGLALGPAVGTLAGGAILARMGWEAVFVAFGAVTLLWLVPWAFVVRALPVESRTVPPAAFSYGALLRQKALWITGACHVTANYAFFFVSIWLPLYLTGTRGLPIPTMAWLAAATFGAQALSSLATGHFSDSLVRAGRSEDQVRRAFSVAGQVGLAIGIAGIALSQGQGALLGWLVFTGIAMGPGPTMAYAIGQIFAGERLAGSWIGWQNAIGSLSGVIGPLVTGAIVDATGGFGGAFAFAAGVSLLGAALFQWALPPLRQVQLD</sequence>
<dbReference type="GO" id="GO:0022857">
    <property type="term" value="F:transmembrane transporter activity"/>
    <property type="evidence" value="ECO:0007669"/>
    <property type="project" value="InterPro"/>
</dbReference>
<feature type="transmembrane region" description="Helical" evidence="5">
    <location>
        <begin position="142"/>
        <end position="164"/>
    </location>
</feature>
<comment type="subcellular location">
    <subcellularLocation>
        <location evidence="1">Membrane</location>
        <topology evidence="1">Multi-pass membrane protein</topology>
    </subcellularLocation>
</comment>
<feature type="domain" description="Major facilitator superfamily (MFS) profile" evidence="6">
    <location>
        <begin position="16"/>
        <end position="404"/>
    </location>
</feature>
<keyword evidence="8" id="KW-1185">Reference proteome</keyword>
<dbReference type="InterPro" id="IPR020846">
    <property type="entry name" value="MFS_dom"/>
</dbReference>
<reference evidence="7 8" key="1">
    <citation type="submission" date="2020-04" db="EMBL/GenBank/DDBJ databases">
        <title>Novosphingobium sp. TW-4 isolated from soil.</title>
        <authorList>
            <person name="Dahal R.H."/>
            <person name="Chaudhary D.K."/>
        </authorList>
    </citation>
    <scope>NUCLEOTIDE SEQUENCE [LARGE SCALE GENOMIC DNA]</scope>
    <source>
        <strain evidence="7 8">TW-4</strain>
    </source>
</reference>
<dbReference type="InterPro" id="IPR036259">
    <property type="entry name" value="MFS_trans_sf"/>
</dbReference>
<organism evidence="7 8">
    <name type="scientific">Novosphingobium olei</name>
    <dbReference type="NCBI Taxonomy" id="2728851"/>
    <lineage>
        <taxon>Bacteria</taxon>
        <taxon>Pseudomonadati</taxon>
        <taxon>Pseudomonadota</taxon>
        <taxon>Alphaproteobacteria</taxon>
        <taxon>Sphingomonadales</taxon>
        <taxon>Sphingomonadaceae</taxon>
        <taxon>Novosphingobium</taxon>
    </lineage>
</organism>
<evidence type="ECO:0000256" key="4">
    <source>
        <dbReference type="ARBA" id="ARBA00023136"/>
    </source>
</evidence>
<dbReference type="Pfam" id="PF07690">
    <property type="entry name" value="MFS_1"/>
    <property type="match status" value="1"/>
</dbReference>
<dbReference type="EMBL" id="JABBGM010000005">
    <property type="protein sequence ID" value="NML94699.1"/>
    <property type="molecule type" value="Genomic_DNA"/>
</dbReference>